<accession>A0A317T423</accession>
<protein>
    <submittedName>
        <fullName evidence="2">DUF368 domain-containing protein</fullName>
    </submittedName>
</protein>
<dbReference type="PANTHER" id="PTHR37308">
    <property type="entry name" value="INTEGRAL MEMBRANE PROTEIN"/>
    <property type="match status" value="1"/>
</dbReference>
<keyword evidence="3" id="KW-1185">Reference proteome</keyword>
<proteinExistence type="predicted"/>
<evidence type="ECO:0000313" key="3">
    <source>
        <dbReference type="Proteomes" id="UP000246278"/>
    </source>
</evidence>
<feature type="transmembrane region" description="Helical" evidence="1">
    <location>
        <begin position="74"/>
        <end position="96"/>
    </location>
</feature>
<name>A0A317T423_9CHLB</name>
<dbReference type="Pfam" id="PF04018">
    <property type="entry name" value="VCA0040-like"/>
    <property type="match status" value="1"/>
</dbReference>
<dbReference type="AlphaFoldDB" id="A0A317T423"/>
<keyword evidence="1" id="KW-1133">Transmembrane helix</keyword>
<dbReference type="RefSeq" id="WP_110023966.1">
    <property type="nucleotide sequence ID" value="NZ_PDNZ01000007.1"/>
</dbReference>
<dbReference type="EMBL" id="PDNZ01000007">
    <property type="protein sequence ID" value="PWW81472.1"/>
    <property type="molecule type" value="Genomic_DNA"/>
</dbReference>
<feature type="transmembrane region" description="Helical" evidence="1">
    <location>
        <begin position="128"/>
        <end position="150"/>
    </location>
</feature>
<feature type="transmembrane region" description="Helical" evidence="1">
    <location>
        <begin position="197"/>
        <end position="220"/>
    </location>
</feature>
<evidence type="ECO:0000313" key="2">
    <source>
        <dbReference type="EMBL" id="PWW81472.1"/>
    </source>
</evidence>
<feature type="transmembrane region" description="Helical" evidence="1">
    <location>
        <begin position="284"/>
        <end position="302"/>
    </location>
</feature>
<comment type="caution">
    <text evidence="2">The sequence shown here is derived from an EMBL/GenBank/DDBJ whole genome shotgun (WGS) entry which is preliminary data.</text>
</comment>
<dbReference type="PANTHER" id="PTHR37308:SF1">
    <property type="entry name" value="POLYPRENYL-PHOSPHATE TRANSPORTER"/>
    <property type="match status" value="1"/>
</dbReference>
<keyword evidence="1" id="KW-0472">Membrane</keyword>
<reference evidence="3" key="1">
    <citation type="submission" date="2017-10" db="EMBL/GenBank/DDBJ databases">
        <authorList>
            <person name="Gaisin V.A."/>
            <person name="Rysina M.S."/>
            <person name="Grouzdev D.S."/>
        </authorList>
    </citation>
    <scope>NUCLEOTIDE SEQUENCE [LARGE SCALE GENOMIC DNA]</scope>
    <source>
        <strain evidence="3">V1</strain>
    </source>
</reference>
<dbReference type="Proteomes" id="UP000246278">
    <property type="component" value="Unassembled WGS sequence"/>
</dbReference>
<gene>
    <name evidence="2" type="ORF">CR164_10600</name>
</gene>
<dbReference type="OrthoDB" id="9793746at2"/>
<evidence type="ECO:0000256" key="1">
    <source>
        <dbReference type="SAM" id="Phobius"/>
    </source>
</evidence>
<organism evidence="2 3">
    <name type="scientific">Prosthecochloris marina</name>
    <dbReference type="NCBI Taxonomy" id="2017681"/>
    <lineage>
        <taxon>Bacteria</taxon>
        <taxon>Pseudomonadati</taxon>
        <taxon>Chlorobiota</taxon>
        <taxon>Chlorobiia</taxon>
        <taxon>Chlorobiales</taxon>
        <taxon>Chlorobiaceae</taxon>
        <taxon>Prosthecochloris</taxon>
    </lineage>
</organism>
<feature type="transmembrane region" description="Helical" evidence="1">
    <location>
        <begin position="102"/>
        <end position="121"/>
    </location>
</feature>
<dbReference type="InterPro" id="IPR007163">
    <property type="entry name" value="VCA0040-like"/>
</dbReference>
<sequence length="318" mass="34537">MVLKIVQYYLPVTIKGILMGAADVIPGVSGGTIAFITGIYETLIASLKSINSSALRKLFRFEFRSFWKTINGSFLLSLFLGILISIITLSNTIVFLLENHALLLLSFFFGLIIASAVVIVRKVKTHSLIAWTAGLLGMLSAFLITSLSPVATPESWWFIFLSGAIAICAMILPGISGSFILLLLGKYSFVLEAIKEFNVAVIAVFGVGCLVGLLGFVRILSKLLQRYHDQTMMLLAGIMIGSLTKVWPWKIAVADAVADGKKALLFSSNVMPETYLQATGSDPMVTSVMLLMATGLILVFFLEYVSAKTHNNLADYSS</sequence>
<keyword evidence="1" id="KW-0812">Transmembrane</keyword>
<feature type="transmembrane region" description="Helical" evidence="1">
    <location>
        <begin position="156"/>
        <end position="185"/>
    </location>
</feature>